<dbReference type="AlphaFoldDB" id="A0A833H469"/>
<protein>
    <recommendedName>
        <fullName evidence="3">Phosphohistidine phosphatase SixA</fullName>
    </recommendedName>
</protein>
<proteinExistence type="predicted"/>
<accession>A0A833H469</accession>
<evidence type="ECO:0008006" key="3">
    <source>
        <dbReference type="Google" id="ProtNLM"/>
    </source>
</evidence>
<reference evidence="1 2" key="1">
    <citation type="submission" date="2019-10" db="EMBL/GenBank/DDBJ databases">
        <title>Extracellular Electron Transfer in a Candidatus Methanoperedens spp. Enrichment Culture.</title>
        <authorList>
            <person name="Berger S."/>
            <person name="Rangel Shaw D."/>
            <person name="Berben T."/>
            <person name="In 'T Zandt M."/>
            <person name="Frank J."/>
            <person name="Reimann J."/>
            <person name="Jetten M.S.M."/>
            <person name="Welte C.U."/>
        </authorList>
    </citation>
    <scope>NUCLEOTIDE SEQUENCE [LARGE SCALE GENOMIC DNA]</scope>
    <source>
        <strain evidence="1">SB12</strain>
    </source>
</reference>
<evidence type="ECO:0000313" key="2">
    <source>
        <dbReference type="Proteomes" id="UP000460298"/>
    </source>
</evidence>
<organism evidence="1 2">
    <name type="scientific">Leptonema illini</name>
    <dbReference type="NCBI Taxonomy" id="183"/>
    <lineage>
        <taxon>Bacteria</taxon>
        <taxon>Pseudomonadati</taxon>
        <taxon>Spirochaetota</taxon>
        <taxon>Spirochaetia</taxon>
        <taxon>Leptospirales</taxon>
        <taxon>Leptospiraceae</taxon>
        <taxon>Leptonema</taxon>
    </lineage>
</organism>
<dbReference type="SMART" id="SM00855">
    <property type="entry name" value="PGAM"/>
    <property type="match status" value="1"/>
</dbReference>
<sequence>MINRSSMMVQRRRSMAKSALAYLSDKPKMSLARLLSGFSFHASVIFAAEKVLSSHSIRARKRMILYLIRHGLAAESALQHSTEDDLRRPLTDEGRKKTKRAARGMAALYPAPDIILTSSALRSVQTAEVLSGVWKCRDIRSVSALNPGAEMKDYVSTLNDLAADEGSLDELRIAIVTHQPELGEFLGHLIENNIRRDEDRRFAYQPAACARFELKKASLAVVELTDEGAALEAFFSPGTLRRIAKM</sequence>
<dbReference type="Gene3D" id="3.40.50.1240">
    <property type="entry name" value="Phosphoglycerate mutase-like"/>
    <property type="match status" value="1"/>
</dbReference>
<dbReference type="EMBL" id="WBUI01000002">
    <property type="protein sequence ID" value="KAB2934595.1"/>
    <property type="molecule type" value="Genomic_DNA"/>
</dbReference>
<dbReference type="Proteomes" id="UP000460298">
    <property type="component" value="Unassembled WGS sequence"/>
</dbReference>
<evidence type="ECO:0000313" key="1">
    <source>
        <dbReference type="EMBL" id="KAB2934595.1"/>
    </source>
</evidence>
<name>A0A833H469_9LEPT</name>
<dbReference type="InterPro" id="IPR013078">
    <property type="entry name" value="His_Pase_superF_clade-1"/>
</dbReference>
<dbReference type="CDD" id="cd07067">
    <property type="entry name" value="HP_PGM_like"/>
    <property type="match status" value="1"/>
</dbReference>
<dbReference type="SUPFAM" id="SSF53254">
    <property type="entry name" value="Phosphoglycerate mutase-like"/>
    <property type="match status" value="1"/>
</dbReference>
<dbReference type="Pfam" id="PF00300">
    <property type="entry name" value="His_Phos_1"/>
    <property type="match status" value="1"/>
</dbReference>
<dbReference type="InterPro" id="IPR029033">
    <property type="entry name" value="His_PPase_superfam"/>
</dbReference>
<gene>
    <name evidence="1" type="ORF">F9K24_02130</name>
</gene>
<comment type="caution">
    <text evidence="1">The sequence shown here is derived from an EMBL/GenBank/DDBJ whole genome shotgun (WGS) entry which is preliminary data.</text>
</comment>